<keyword evidence="2" id="KW-0813">Transport</keyword>
<dbReference type="OrthoDB" id="6377128at2759"/>
<protein>
    <recommendedName>
        <fullName evidence="7">ABC-2 type transporter transmembrane domain-containing protein</fullName>
    </recommendedName>
</protein>
<dbReference type="InterPro" id="IPR013525">
    <property type="entry name" value="ABC2_TM"/>
</dbReference>
<evidence type="ECO:0000256" key="2">
    <source>
        <dbReference type="ARBA" id="ARBA00022448"/>
    </source>
</evidence>
<keyword evidence="4 6" id="KW-1133">Transmembrane helix</keyword>
<evidence type="ECO:0000313" key="9">
    <source>
        <dbReference type="Proteomes" id="UP000728032"/>
    </source>
</evidence>
<proteinExistence type="predicted"/>
<dbReference type="EMBL" id="CAJPVJ010000988">
    <property type="protein sequence ID" value="CAG2163819.1"/>
    <property type="molecule type" value="Genomic_DNA"/>
</dbReference>
<evidence type="ECO:0000256" key="3">
    <source>
        <dbReference type="ARBA" id="ARBA00022692"/>
    </source>
</evidence>
<dbReference type="GO" id="GO:0016020">
    <property type="term" value="C:membrane"/>
    <property type="evidence" value="ECO:0007669"/>
    <property type="project" value="UniProtKB-SubCell"/>
</dbReference>
<name>A0A7R9QF89_9ACAR</name>
<reference evidence="8" key="1">
    <citation type="submission" date="2020-11" db="EMBL/GenBank/DDBJ databases">
        <authorList>
            <person name="Tran Van P."/>
        </authorList>
    </citation>
    <scope>NUCLEOTIDE SEQUENCE</scope>
</reference>
<feature type="transmembrane region" description="Helical" evidence="6">
    <location>
        <begin position="43"/>
        <end position="61"/>
    </location>
</feature>
<evidence type="ECO:0000256" key="4">
    <source>
        <dbReference type="ARBA" id="ARBA00022989"/>
    </source>
</evidence>
<evidence type="ECO:0000256" key="1">
    <source>
        <dbReference type="ARBA" id="ARBA00004141"/>
    </source>
</evidence>
<feature type="transmembrane region" description="Helical" evidence="6">
    <location>
        <begin position="12"/>
        <end position="31"/>
    </location>
</feature>
<evidence type="ECO:0000313" key="8">
    <source>
        <dbReference type="EMBL" id="CAD7642042.1"/>
    </source>
</evidence>
<keyword evidence="9" id="KW-1185">Reference proteome</keyword>
<dbReference type="EMBL" id="OC915813">
    <property type="protein sequence ID" value="CAD7642042.1"/>
    <property type="molecule type" value="Genomic_DNA"/>
</dbReference>
<dbReference type="AlphaFoldDB" id="A0A7R9QF89"/>
<dbReference type="Proteomes" id="UP000728032">
    <property type="component" value="Unassembled WGS sequence"/>
</dbReference>
<keyword evidence="3 6" id="KW-0812">Transmembrane</keyword>
<evidence type="ECO:0000259" key="7">
    <source>
        <dbReference type="Pfam" id="PF01061"/>
    </source>
</evidence>
<evidence type="ECO:0000256" key="6">
    <source>
        <dbReference type="SAM" id="Phobius"/>
    </source>
</evidence>
<gene>
    <name evidence="8" type="ORF">ONB1V03_LOCUS3383</name>
</gene>
<feature type="domain" description="ABC-2 type transporter transmembrane" evidence="7">
    <location>
        <begin position="1"/>
        <end position="89"/>
    </location>
</feature>
<sequence length="158" mass="17732">MVGLNADSTRFFTAMAIVILISQCAISYSYFMSCVTSSADTALKLGSLILTPIIMFGGYLLDKELTWVKYFYCLSWLNYGFEALVINEWNGVQFDDCPKGCNSTIPCISTGQEVIEDVLDFHVDHLGRNIWSCIVDHSDNHCDGHHRDAAVDDRITIF</sequence>
<evidence type="ECO:0000256" key="5">
    <source>
        <dbReference type="ARBA" id="ARBA00023136"/>
    </source>
</evidence>
<dbReference type="Pfam" id="PF01061">
    <property type="entry name" value="ABC2_membrane"/>
    <property type="match status" value="1"/>
</dbReference>
<dbReference type="GO" id="GO:0140359">
    <property type="term" value="F:ABC-type transporter activity"/>
    <property type="evidence" value="ECO:0007669"/>
    <property type="project" value="InterPro"/>
</dbReference>
<keyword evidence="5 6" id="KW-0472">Membrane</keyword>
<accession>A0A7R9QF89</accession>
<organism evidence="8">
    <name type="scientific">Oppiella nova</name>
    <dbReference type="NCBI Taxonomy" id="334625"/>
    <lineage>
        <taxon>Eukaryota</taxon>
        <taxon>Metazoa</taxon>
        <taxon>Ecdysozoa</taxon>
        <taxon>Arthropoda</taxon>
        <taxon>Chelicerata</taxon>
        <taxon>Arachnida</taxon>
        <taxon>Acari</taxon>
        <taxon>Acariformes</taxon>
        <taxon>Sarcoptiformes</taxon>
        <taxon>Oribatida</taxon>
        <taxon>Brachypylina</taxon>
        <taxon>Oppioidea</taxon>
        <taxon>Oppiidae</taxon>
        <taxon>Oppiella</taxon>
    </lineage>
</organism>
<dbReference type="PANTHER" id="PTHR19241">
    <property type="entry name" value="ATP-BINDING CASSETTE TRANSPORTER"/>
    <property type="match status" value="1"/>
</dbReference>
<comment type="subcellular location">
    <subcellularLocation>
        <location evidence="1">Membrane</location>
        <topology evidence="1">Multi-pass membrane protein</topology>
    </subcellularLocation>
</comment>